<organism evidence="1">
    <name type="scientific">Rhizophora mucronata</name>
    <name type="common">Asiatic mangrove</name>
    <dbReference type="NCBI Taxonomy" id="61149"/>
    <lineage>
        <taxon>Eukaryota</taxon>
        <taxon>Viridiplantae</taxon>
        <taxon>Streptophyta</taxon>
        <taxon>Embryophyta</taxon>
        <taxon>Tracheophyta</taxon>
        <taxon>Spermatophyta</taxon>
        <taxon>Magnoliopsida</taxon>
        <taxon>eudicotyledons</taxon>
        <taxon>Gunneridae</taxon>
        <taxon>Pentapetalae</taxon>
        <taxon>rosids</taxon>
        <taxon>fabids</taxon>
        <taxon>Malpighiales</taxon>
        <taxon>Rhizophoraceae</taxon>
        <taxon>Rhizophora</taxon>
    </lineage>
</organism>
<proteinExistence type="predicted"/>
<accession>A0A2P2NQV0</accession>
<dbReference type="AlphaFoldDB" id="A0A2P2NQV0"/>
<sequence>MCFSVKWGFCFAVGSSFAAMISSGFCPLPSFLSNCIG</sequence>
<dbReference type="EMBL" id="GGEC01064388">
    <property type="protein sequence ID" value="MBX44872.1"/>
    <property type="molecule type" value="Transcribed_RNA"/>
</dbReference>
<evidence type="ECO:0000313" key="1">
    <source>
        <dbReference type="EMBL" id="MBX44872.1"/>
    </source>
</evidence>
<name>A0A2P2NQV0_RHIMU</name>
<protein>
    <submittedName>
        <fullName evidence="1">Uncharacterized protein</fullName>
    </submittedName>
</protein>
<reference evidence="1" key="1">
    <citation type="submission" date="2018-02" db="EMBL/GenBank/DDBJ databases">
        <title>Rhizophora mucronata_Transcriptome.</title>
        <authorList>
            <person name="Meera S.P."/>
            <person name="Sreeshan A."/>
            <person name="Augustine A."/>
        </authorList>
    </citation>
    <scope>NUCLEOTIDE SEQUENCE</scope>
    <source>
        <tissue evidence="1">Leaf</tissue>
    </source>
</reference>